<dbReference type="GO" id="GO:0008270">
    <property type="term" value="F:zinc ion binding"/>
    <property type="evidence" value="ECO:0007669"/>
    <property type="project" value="UniProtKB-KW"/>
</dbReference>
<dbReference type="InterPro" id="IPR049636">
    <property type="entry name" value="HNF4-like_DBD"/>
</dbReference>
<evidence type="ECO:0000313" key="15">
    <source>
        <dbReference type="Proteomes" id="UP001331761"/>
    </source>
</evidence>
<comment type="caution">
    <text evidence="14">The sequence shown here is derived from an EMBL/GenBank/DDBJ whole genome shotgun (WGS) entry which is preliminary data.</text>
</comment>
<dbReference type="InterPro" id="IPR013088">
    <property type="entry name" value="Znf_NHR/GATA"/>
</dbReference>
<dbReference type="GO" id="GO:0005634">
    <property type="term" value="C:nucleus"/>
    <property type="evidence" value="ECO:0007669"/>
    <property type="project" value="UniProtKB-SubCell"/>
</dbReference>
<dbReference type="InterPro" id="IPR035500">
    <property type="entry name" value="NHR-like_dom_sf"/>
</dbReference>
<dbReference type="InterPro" id="IPR001628">
    <property type="entry name" value="Znf_hrmn_rcpt"/>
</dbReference>
<evidence type="ECO:0000256" key="4">
    <source>
        <dbReference type="ARBA" id="ARBA00022771"/>
    </source>
</evidence>
<accession>A0AAN8FJH8</accession>
<dbReference type="PANTHER" id="PTHR47630">
    <property type="entry name" value="NUCLEAR HORMONE RECEPTOR FAMILY-RELATED-RELATED"/>
    <property type="match status" value="1"/>
</dbReference>
<dbReference type="Gene3D" id="3.30.50.10">
    <property type="entry name" value="Erythroid Transcription Factor GATA-1, subunit A"/>
    <property type="match status" value="1"/>
</dbReference>
<dbReference type="SUPFAM" id="SSF48508">
    <property type="entry name" value="Nuclear receptor ligand-binding domain"/>
    <property type="match status" value="1"/>
</dbReference>
<keyword evidence="3 11" id="KW-0479">Metal-binding</keyword>
<evidence type="ECO:0000256" key="5">
    <source>
        <dbReference type="ARBA" id="ARBA00022833"/>
    </source>
</evidence>
<dbReference type="CDD" id="cd06960">
    <property type="entry name" value="NR_DBD_HNF4A"/>
    <property type="match status" value="1"/>
</dbReference>
<evidence type="ECO:0000259" key="13">
    <source>
        <dbReference type="PROSITE" id="PS51843"/>
    </source>
</evidence>
<dbReference type="Gene3D" id="1.10.565.10">
    <property type="entry name" value="Retinoid X Receptor"/>
    <property type="match status" value="1"/>
</dbReference>
<dbReference type="SMART" id="SM00430">
    <property type="entry name" value="HOLI"/>
    <property type="match status" value="1"/>
</dbReference>
<dbReference type="Pfam" id="PF00105">
    <property type="entry name" value="zf-C4"/>
    <property type="match status" value="1"/>
</dbReference>
<reference evidence="14 15" key="1">
    <citation type="submission" date="2019-10" db="EMBL/GenBank/DDBJ databases">
        <title>Assembly and Annotation for the nematode Trichostrongylus colubriformis.</title>
        <authorList>
            <person name="Martin J."/>
        </authorList>
    </citation>
    <scope>NUCLEOTIDE SEQUENCE [LARGE SCALE GENOMIC DNA]</scope>
    <source>
        <strain evidence="14">G859</strain>
        <tissue evidence="14">Whole worm</tissue>
    </source>
</reference>
<dbReference type="SMART" id="SM00399">
    <property type="entry name" value="ZnF_C4"/>
    <property type="match status" value="1"/>
</dbReference>
<comment type="similarity">
    <text evidence="2 11">Belongs to the nuclear hormone receptor family.</text>
</comment>
<evidence type="ECO:0000256" key="1">
    <source>
        <dbReference type="ARBA" id="ARBA00004123"/>
    </source>
</evidence>
<keyword evidence="15" id="KW-1185">Reference proteome</keyword>
<evidence type="ECO:0000256" key="9">
    <source>
        <dbReference type="ARBA" id="ARBA00023170"/>
    </source>
</evidence>
<dbReference type="PRINTS" id="PR00047">
    <property type="entry name" value="STROIDFINGER"/>
</dbReference>
<dbReference type="PROSITE" id="PS51843">
    <property type="entry name" value="NR_LBD"/>
    <property type="match status" value="1"/>
</dbReference>
<keyword evidence="7 11" id="KW-0238">DNA-binding</keyword>
<organism evidence="14 15">
    <name type="scientific">Trichostrongylus colubriformis</name>
    <name type="common">Black scour worm</name>
    <dbReference type="NCBI Taxonomy" id="6319"/>
    <lineage>
        <taxon>Eukaryota</taxon>
        <taxon>Metazoa</taxon>
        <taxon>Ecdysozoa</taxon>
        <taxon>Nematoda</taxon>
        <taxon>Chromadorea</taxon>
        <taxon>Rhabditida</taxon>
        <taxon>Rhabditina</taxon>
        <taxon>Rhabditomorpha</taxon>
        <taxon>Strongyloidea</taxon>
        <taxon>Trichostrongylidae</taxon>
        <taxon>Trichostrongylus</taxon>
    </lineage>
</organism>
<dbReference type="PANTHER" id="PTHR47630:SF6">
    <property type="entry name" value="NUCLEAR HORMONE RECEPTOR FAMILY"/>
    <property type="match status" value="1"/>
</dbReference>
<dbReference type="InterPro" id="IPR052499">
    <property type="entry name" value="C.elegans_NHRs"/>
</dbReference>
<evidence type="ECO:0000259" key="12">
    <source>
        <dbReference type="PROSITE" id="PS51030"/>
    </source>
</evidence>
<comment type="subcellular location">
    <subcellularLocation>
        <location evidence="1 11">Nucleus</location>
    </subcellularLocation>
</comment>
<name>A0AAN8FJH8_TRICO</name>
<keyword evidence="6 11" id="KW-0805">Transcription regulation</keyword>
<dbReference type="AlphaFoldDB" id="A0AAN8FJH8"/>
<evidence type="ECO:0000256" key="2">
    <source>
        <dbReference type="ARBA" id="ARBA00005993"/>
    </source>
</evidence>
<dbReference type="GO" id="GO:0000978">
    <property type="term" value="F:RNA polymerase II cis-regulatory region sequence-specific DNA binding"/>
    <property type="evidence" value="ECO:0007669"/>
    <property type="project" value="InterPro"/>
</dbReference>
<dbReference type="GO" id="GO:0003700">
    <property type="term" value="F:DNA-binding transcription factor activity"/>
    <property type="evidence" value="ECO:0007669"/>
    <property type="project" value="InterPro"/>
</dbReference>
<proteinExistence type="inferred from homology"/>
<dbReference type="Proteomes" id="UP001331761">
    <property type="component" value="Unassembled WGS sequence"/>
</dbReference>
<evidence type="ECO:0000256" key="3">
    <source>
        <dbReference type="ARBA" id="ARBA00022723"/>
    </source>
</evidence>
<dbReference type="PROSITE" id="PS00031">
    <property type="entry name" value="NUCLEAR_REC_DBD_1"/>
    <property type="match status" value="1"/>
</dbReference>
<evidence type="ECO:0000256" key="8">
    <source>
        <dbReference type="ARBA" id="ARBA00023163"/>
    </source>
</evidence>
<dbReference type="SUPFAM" id="SSF57716">
    <property type="entry name" value="Glucocorticoid receptor-like (DNA-binding domain)"/>
    <property type="match status" value="1"/>
</dbReference>
<keyword evidence="4 11" id="KW-0863">Zinc-finger</keyword>
<gene>
    <name evidence="14" type="ORF">GCK32_010336</name>
</gene>
<evidence type="ECO:0000313" key="14">
    <source>
        <dbReference type="EMBL" id="KAK5970855.1"/>
    </source>
</evidence>
<feature type="domain" description="Nuclear receptor" evidence="12">
    <location>
        <begin position="1"/>
        <end position="76"/>
    </location>
</feature>
<evidence type="ECO:0000256" key="7">
    <source>
        <dbReference type="ARBA" id="ARBA00023125"/>
    </source>
</evidence>
<evidence type="ECO:0000256" key="11">
    <source>
        <dbReference type="RuleBase" id="RU004334"/>
    </source>
</evidence>
<dbReference type="Pfam" id="PF00104">
    <property type="entry name" value="Hormone_recep"/>
    <property type="match status" value="1"/>
</dbReference>
<dbReference type="InterPro" id="IPR000536">
    <property type="entry name" value="Nucl_hrmn_rcpt_lig-bd"/>
</dbReference>
<feature type="domain" description="NR LBD" evidence="13">
    <location>
        <begin position="155"/>
        <end position="404"/>
    </location>
</feature>
<keyword evidence="8 11" id="KW-0804">Transcription</keyword>
<evidence type="ECO:0000256" key="10">
    <source>
        <dbReference type="ARBA" id="ARBA00023242"/>
    </source>
</evidence>
<sequence>MKECLVCSDTNAQHHYGTICCPSCKGFFRRVYLSAKSLECYRGNCCEITKASRNACRSCRYKKCVQVGMNPIEIRGRADVSSPVNLPEMKGDIASCSSTSDEQQRTSMSMDSESLLLPSEFSVVDEAQQLINLYMNLDWFCESTMVNVSDVTREDEDMLIFRMINSTVAQLIEKSCPQCPRFARSWKPTEFLDLNNFRRSWARDVVHLLDWANHFPTFRKLCTEDKVKVFIGRYTQFSLFTKCYRTYRESCSGLLLGCGNVFPYEQETRFKIEDEYLRKLFSRLCDALFAEVIFPMAHICLSDATYVLMKANIFLFEGLTFSSLTPEGRAVITLEKARHRTALLAHLNARKEGFDEKLNHIIQIEHIMTSIEAVSNFMDKEIQFLSVFGLLDMNRTLIKECHVNKYRFNLTPQVA</sequence>
<dbReference type="EMBL" id="WIXE01018500">
    <property type="protein sequence ID" value="KAK5970855.1"/>
    <property type="molecule type" value="Genomic_DNA"/>
</dbReference>
<keyword evidence="5 11" id="KW-0862">Zinc</keyword>
<keyword evidence="10 11" id="KW-0539">Nucleus</keyword>
<protein>
    <submittedName>
        <fullName evidence="14">Ligand-binding domain of nuclear hormone receptor</fullName>
    </submittedName>
</protein>
<evidence type="ECO:0000256" key="6">
    <source>
        <dbReference type="ARBA" id="ARBA00023015"/>
    </source>
</evidence>
<keyword evidence="9 11" id="KW-0675">Receptor</keyword>
<dbReference type="PROSITE" id="PS51030">
    <property type="entry name" value="NUCLEAR_REC_DBD_2"/>
    <property type="match status" value="1"/>
</dbReference>